<evidence type="ECO:0000259" key="2">
    <source>
        <dbReference type="Pfam" id="PF12735"/>
    </source>
</evidence>
<dbReference type="Proteomes" id="UP000757232">
    <property type="component" value="Unassembled WGS sequence"/>
</dbReference>
<dbReference type="PANTHER" id="PTHR28159">
    <property type="entry name" value="TRAFFICKING PROTEIN PARTICLE COMPLEX II-SPECIFIC SUBUNIT 65"/>
    <property type="match status" value="1"/>
</dbReference>
<feature type="region of interest" description="Disordered" evidence="1">
    <location>
        <begin position="620"/>
        <end position="679"/>
    </location>
</feature>
<feature type="domain" description="Trafficking protein particle complex II-specific subunit 65 IgD3" evidence="2">
    <location>
        <begin position="829"/>
        <end position="882"/>
    </location>
</feature>
<dbReference type="AlphaFoldDB" id="A0A9Q5HUL8"/>
<dbReference type="OrthoDB" id="24630at2759"/>
<feature type="compositionally biased region" description="Pro residues" evidence="1">
    <location>
        <begin position="134"/>
        <end position="144"/>
    </location>
</feature>
<feature type="region of interest" description="Disordered" evidence="1">
    <location>
        <begin position="312"/>
        <end position="334"/>
    </location>
</feature>
<reference evidence="3" key="1">
    <citation type="submission" date="2016-06" db="EMBL/GenBank/DDBJ databases">
        <title>Draft Genome sequence of the fungus Inonotus baumii.</title>
        <authorList>
            <person name="Zhu H."/>
            <person name="Lin W."/>
        </authorList>
    </citation>
    <scope>NUCLEOTIDE SEQUENCE</scope>
    <source>
        <strain evidence="3">821</strain>
    </source>
</reference>
<dbReference type="InterPro" id="IPR024662">
    <property type="entry name" value="Trs65"/>
</dbReference>
<feature type="compositionally biased region" description="Pro residues" evidence="1">
    <location>
        <begin position="316"/>
        <end position="328"/>
    </location>
</feature>
<proteinExistence type="predicted"/>
<dbReference type="GO" id="GO:1990071">
    <property type="term" value="C:TRAPPII protein complex"/>
    <property type="evidence" value="ECO:0007669"/>
    <property type="project" value="InterPro"/>
</dbReference>
<gene>
    <name evidence="3" type="ORF">A7U60_g6694</name>
</gene>
<comment type="caution">
    <text evidence="3">The sequence shown here is derived from an EMBL/GenBank/DDBJ whole genome shotgun (WGS) entry which is preliminary data.</text>
</comment>
<name>A0A9Q5HUL8_SANBA</name>
<dbReference type="Pfam" id="PF12735">
    <property type="entry name" value="IgD3_Trs65"/>
    <property type="match status" value="1"/>
</dbReference>
<feature type="compositionally biased region" description="Polar residues" evidence="1">
    <location>
        <begin position="669"/>
        <end position="679"/>
    </location>
</feature>
<feature type="region of interest" description="Disordered" evidence="1">
    <location>
        <begin position="104"/>
        <end position="123"/>
    </location>
</feature>
<accession>A0A9Q5HUL8</accession>
<feature type="region of interest" description="Disordered" evidence="1">
    <location>
        <begin position="581"/>
        <end position="608"/>
    </location>
</feature>
<protein>
    <recommendedName>
        <fullName evidence="2">Trafficking protein particle complex II-specific subunit 65 IgD3 domain-containing protein</fullName>
    </recommendedName>
</protein>
<sequence>MANAELIFNDCTLDLIIPNGSLSLPAQESSASAADEWLNQARVVGERQQAFFDERLDFFLTIRFKQDASAGLLSPDVFAPPPLLLSFLNHLQVSLEATYIPPEQSASTRLSSPPVRSSGSVQTPGGRGLGIPLPLFPPQTPSPKPSTNETDRKYAYAEGTPLKSFIWGEDSSEDVNSFRFLWSSSEKCWIAIYQIFLPVVYIRTEFKDPLLCLTTSITLRDKPISPSPQRHTLFKLIEDVGPLPPLTDAISAKEKDIPTVIEPGSPKRVERGFLEEMNLLEGLSCDSLFQQEDEDSLYLPTTRLGASARRAYSLPPLSPASPTDPKPNPSHSLPVLRKSFRKTLGLASGFHVRMRTILVPQLYLPQQTEEEHEAGRDESTVVLSIEIENPGDSDAAFSVDVVEVYMKNESTKIRLIGWGEEGFTDPTKVFPLIIRPVEQYYLLYAVVFLQSPEFELSQSGEQDEFKKMVSFNIIGRPCMVPGLDSSLNAKDRITYLTSPFLSRWNCRLDLDPRRRESMPPPDTISDGGANAVPVPPSPFPIASPRSQQVQEQAASQATVQVNTVTGPKRHTFAGMRMSPHLLTPQRPMSLTTSPLGTPGTSRIPSPLGKLGMKPWTVGTPISTPGHLSPPLPPLPDGSINQKNLSPPPTATASNYPFPAPPQTPAFPSYGNQPMTPRPNSVTPSFGQMGTVGMGMDARREKLGGIPMTSAPPMTPRPQLGVDERALPASFRTTGNLAYGAKDFIVSVSLVPPSPSNDCSSTSSKHPRQRVIHPLDEFFLEIFVFNQSPYVRTLEATLANRRRRRDDQKRHSSMISSSDVDTWKPAPAAFTALESRVRIGPLAPSTCQSVTMRFLAMLPGVHTIDGLMLTDLDTGESISLRSVMDFAVLPRDTES</sequence>
<evidence type="ECO:0000313" key="4">
    <source>
        <dbReference type="Proteomes" id="UP000757232"/>
    </source>
</evidence>
<dbReference type="GO" id="GO:0006891">
    <property type="term" value="P:intra-Golgi vesicle-mediated transport"/>
    <property type="evidence" value="ECO:0007669"/>
    <property type="project" value="InterPro"/>
</dbReference>
<dbReference type="InterPro" id="IPR055420">
    <property type="entry name" value="IgD3_Trs65"/>
</dbReference>
<dbReference type="GO" id="GO:0005802">
    <property type="term" value="C:trans-Golgi network"/>
    <property type="evidence" value="ECO:0007669"/>
    <property type="project" value="TreeGrafter"/>
</dbReference>
<evidence type="ECO:0000313" key="3">
    <source>
        <dbReference type="EMBL" id="OCB86107.1"/>
    </source>
</evidence>
<dbReference type="EMBL" id="LNZH02000204">
    <property type="protein sequence ID" value="OCB86107.1"/>
    <property type="molecule type" value="Genomic_DNA"/>
</dbReference>
<feature type="compositionally biased region" description="Polar residues" evidence="1">
    <location>
        <begin position="638"/>
        <end position="654"/>
    </location>
</feature>
<evidence type="ECO:0000256" key="1">
    <source>
        <dbReference type="SAM" id="MobiDB-lite"/>
    </source>
</evidence>
<keyword evidence="4" id="KW-1185">Reference proteome</keyword>
<dbReference type="PANTHER" id="PTHR28159:SF1">
    <property type="entry name" value="TRAFFICKING PROTEIN PARTICLE COMPLEX II-SPECIFIC SUBUNIT 65"/>
    <property type="match status" value="1"/>
</dbReference>
<feature type="region of interest" description="Disordered" evidence="1">
    <location>
        <begin position="130"/>
        <end position="151"/>
    </location>
</feature>
<feature type="compositionally biased region" description="Polar residues" evidence="1">
    <location>
        <begin position="586"/>
        <end position="603"/>
    </location>
</feature>
<organism evidence="3 4">
    <name type="scientific">Sanghuangporus baumii</name>
    <name type="common">Phellinus baumii</name>
    <dbReference type="NCBI Taxonomy" id="108892"/>
    <lineage>
        <taxon>Eukaryota</taxon>
        <taxon>Fungi</taxon>
        <taxon>Dikarya</taxon>
        <taxon>Basidiomycota</taxon>
        <taxon>Agaricomycotina</taxon>
        <taxon>Agaricomycetes</taxon>
        <taxon>Hymenochaetales</taxon>
        <taxon>Hymenochaetaceae</taxon>
        <taxon>Sanghuangporus</taxon>
    </lineage>
</organism>